<name>A0A167W3L8_9HYPO</name>
<dbReference type="OrthoDB" id="1470350at2759"/>
<evidence type="ECO:0000256" key="4">
    <source>
        <dbReference type="ARBA" id="ARBA00023004"/>
    </source>
</evidence>
<comment type="caution">
    <text evidence="5">The sequence shown here is derived from an EMBL/GenBank/DDBJ whole genome shotgun (WGS) entry which is preliminary data.</text>
</comment>
<dbReference type="GO" id="GO:0008395">
    <property type="term" value="F:steroid hydroxylase activity"/>
    <property type="evidence" value="ECO:0007669"/>
    <property type="project" value="TreeGrafter"/>
</dbReference>
<keyword evidence="3" id="KW-0479">Metal-binding</keyword>
<dbReference type="AlphaFoldDB" id="A0A167W3L8"/>
<dbReference type="Proteomes" id="UP000078544">
    <property type="component" value="Unassembled WGS sequence"/>
</dbReference>
<keyword evidence="4" id="KW-0408">Iron</keyword>
<gene>
    <name evidence="5" type="ORF">AAL_08124</name>
</gene>
<evidence type="ECO:0000256" key="1">
    <source>
        <dbReference type="ARBA" id="ARBA00010617"/>
    </source>
</evidence>
<dbReference type="SUPFAM" id="SSF48264">
    <property type="entry name" value="Cytochrome P450"/>
    <property type="match status" value="1"/>
</dbReference>
<evidence type="ECO:0000256" key="3">
    <source>
        <dbReference type="ARBA" id="ARBA00022723"/>
    </source>
</evidence>
<organism evidence="5 6">
    <name type="scientific">Moelleriella libera RCEF 2490</name>
    <dbReference type="NCBI Taxonomy" id="1081109"/>
    <lineage>
        <taxon>Eukaryota</taxon>
        <taxon>Fungi</taxon>
        <taxon>Dikarya</taxon>
        <taxon>Ascomycota</taxon>
        <taxon>Pezizomycotina</taxon>
        <taxon>Sordariomycetes</taxon>
        <taxon>Hypocreomycetidae</taxon>
        <taxon>Hypocreales</taxon>
        <taxon>Clavicipitaceae</taxon>
        <taxon>Moelleriella</taxon>
    </lineage>
</organism>
<evidence type="ECO:0000256" key="2">
    <source>
        <dbReference type="ARBA" id="ARBA00022617"/>
    </source>
</evidence>
<proteinExistence type="inferred from homology"/>
<keyword evidence="2" id="KW-0349">Heme</keyword>
<protein>
    <submittedName>
        <fullName evidence="5">Cytochrome P450</fullName>
    </submittedName>
</protein>
<dbReference type="GO" id="GO:0016705">
    <property type="term" value="F:oxidoreductase activity, acting on paired donors, with incorporation or reduction of molecular oxygen"/>
    <property type="evidence" value="ECO:0007669"/>
    <property type="project" value="InterPro"/>
</dbReference>
<dbReference type="Gene3D" id="1.10.630.10">
    <property type="entry name" value="Cytochrome P450"/>
    <property type="match status" value="1"/>
</dbReference>
<dbReference type="EMBL" id="AZGY01000030">
    <property type="protein sequence ID" value="KZZ88361.1"/>
    <property type="molecule type" value="Genomic_DNA"/>
</dbReference>
<dbReference type="STRING" id="1081109.A0A167W3L8"/>
<keyword evidence="6" id="KW-1185">Reference proteome</keyword>
<evidence type="ECO:0000313" key="5">
    <source>
        <dbReference type="EMBL" id="KZZ88361.1"/>
    </source>
</evidence>
<reference evidence="5 6" key="1">
    <citation type="journal article" date="2016" name="Genome Biol. Evol.">
        <title>Divergent and convergent evolution of fungal pathogenicity.</title>
        <authorList>
            <person name="Shang Y."/>
            <person name="Xiao G."/>
            <person name="Zheng P."/>
            <person name="Cen K."/>
            <person name="Zhan S."/>
            <person name="Wang C."/>
        </authorList>
    </citation>
    <scope>NUCLEOTIDE SEQUENCE [LARGE SCALE GENOMIC DNA]</scope>
    <source>
        <strain evidence="5 6">RCEF 2490</strain>
    </source>
</reference>
<dbReference type="PANTHER" id="PTHR24304:SF2">
    <property type="entry name" value="24-HYDROXYCHOLESTEROL 7-ALPHA-HYDROXYLASE"/>
    <property type="match status" value="1"/>
</dbReference>
<dbReference type="InterPro" id="IPR050529">
    <property type="entry name" value="CYP450_sterol_14alpha_dmase"/>
</dbReference>
<dbReference type="PANTHER" id="PTHR24304">
    <property type="entry name" value="CYTOCHROME P450 FAMILY 7"/>
    <property type="match status" value="1"/>
</dbReference>
<sequence length="302" mass="34010">MHRWIGLTPHGFETMFLVDESAKHNKGMAHALGPTAMIVEYHRMQNKPGGRLDDFLRESVVPSVDKCLHNLAKTVRDGNNKSQSNDGRFKISLLELCTQIFVHGTTTVFFGDKIWDVNHSFVESFELWERTNWKFMFQMPDLMSKDMVKARDALIATFAGYLSIPTSERGDMCWFVKSVEGMLRDVGLDVGLEVDDMAKIPMLHHWAIVGNTYKVTFWAVAYLVHNKSLLESVCEEIAPASTRFIDGEGNWNVCINESYTADASRCPLLDAVISEVLRLGVSTALNSSFFSRNASPGKLHLV</sequence>
<dbReference type="GO" id="GO:0005506">
    <property type="term" value="F:iron ion binding"/>
    <property type="evidence" value="ECO:0007669"/>
    <property type="project" value="InterPro"/>
</dbReference>
<evidence type="ECO:0000313" key="6">
    <source>
        <dbReference type="Proteomes" id="UP000078544"/>
    </source>
</evidence>
<comment type="similarity">
    <text evidence="1">Belongs to the cytochrome P450 family.</text>
</comment>
<dbReference type="InterPro" id="IPR036396">
    <property type="entry name" value="Cyt_P450_sf"/>
</dbReference>
<dbReference type="GO" id="GO:0020037">
    <property type="term" value="F:heme binding"/>
    <property type="evidence" value="ECO:0007669"/>
    <property type="project" value="InterPro"/>
</dbReference>
<accession>A0A167W3L8</accession>